<keyword evidence="15" id="KW-0539">Nucleus</keyword>
<accession>A0A2I3RZA4</accession>
<name>A0A2I3RZA4_PANTR</name>
<comment type="subcellular location">
    <subcellularLocation>
        <location evidence="3">Cytoplasm</location>
        <location evidence="3">Cytoskeleton</location>
    </subcellularLocation>
    <subcellularLocation>
        <location evidence="2">Nucleus</location>
    </subcellularLocation>
</comment>
<dbReference type="SUPFAM" id="SSF51316">
    <property type="entry name" value="Mss4-like"/>
    <property type="match status" value="1"/>
</dbReference>
<organism evidence="22 23">
    <name type="scientific">Pan troglodytes</name>
    <name type="common">Chimpanzee</name>
    <dbReference type="NCBI Taxonomy" id="9598"/>
    <lineage>
        <taxon>Eukaryota</taxon>
        <taxon>Metazoa</taxon>
        <taxon>Chordata</taxon>
        <taxon>Craniata</taxon>
        <taxon>Vertebrata</taxon>
        <taxon>Euteleostomi</taxon>
        <taxon>Mammalia</taxon>
        <taxon>Eutheria</taxon>
        <taxon>Euarchontoglires</taxon>
        <taxon>Primates</taxon>
        <taxon>Haplorrhini</taxon>
        <taxon>Catarrhini</taxon>
        <taxon>Hominidae</taxon>
        <taxon>Pan</taxon>
    </lineage>
</organism>
<evidence type="ECO:0000256" key="19">
    <source>
        <dbReference type="ARBA" id="ARBA00048488"/>
    </source>
</evidence>
<evidence type="ECO:0000259" key="21">
    <source>
        <dbReference type="PROSITE" id="PS51790"/>
    </source>
</evidence>
<dbReference type="GeneTree" id="ENSGT00510000047678"/>
<dbReference type="GO" id="GO:0030091">
    <property type="term" value="P:protein repair"/>
    <property type="evidence" value="ECO:0000318"/>
    <property type="project" value="GO_Central"/>
</dbReference>
<evidence type="ECO:0000256" key="12">
    <source>
        <dbReference type="ARBA" id="ARBA00022933"/>
    </source>
</evidence>
<keyword evidence="8" id="KW-0399">Innate immunity</keyword>
<evidence type="ECO:0000256" key="10">
    <source>
        <dbReference type="ARBA" id="ARBA00022833"/>
    </source>
</evidence>
<evidence type="ECO:0000256" key="1">
    <source>
        <dbReference type="ARBA" id="ARBA00001947"/>
    </source>
</evidence>
<reference evidence="22 23" key="1">
    <citation type="journal article" date="2005" name="Nature">
        <title>Initial sequence of the chimpanzee genome and comparison with the human genome.</title>
        <authorList>
            <consortium name="Chimpanzee sequencing and analysis consortium"/>
        </authorList>
    </citation>
    <scope>NUCLEOTIDE SEQUENCE [LARGE SCALE GENOMIC DNA]</scope>
</reference>
<dbReference type="Proteomes" id="UP000002277">
    <property type="component" value="Chromosome 19"/>
</dbReference>
<protein>
    <recommendedName>
        <fullName evidence="16">Methionine-R-sulfoxide reductase B1</fullName>
        <ecNumber evidence="6">1.8.4.12</ecNumber>
        <ecNumber evidence="5">1.8.4.14</ecNumber>
    </recommendedName>
    <alternativeName>
        <fullName evidence="17">Selenoprotein X</fullName>
    </alternativeName>
</protein>
<evidence type="ECO:0000256" key="9">
    <source>
        <dbReference type="ARBA" id="ARBA00022723"/>
    </source>
</evidence>
<dbReference type="FunCoup" id="A0A2I3RZA4">
    <property type="interactions" value="83"/>
</dbReference>
<comment type="similarity">
    <text evidence="4">Belongs to the MsrB Met sulfoxide reductase family.</text>
</comment>
<comment type="function">
    <text evidence="18">Methionine-sulfoxide reductase that specifically reduces methionine (R)-sulfoxide back to methionine. While in many cases, methionine oxidation is the result of random oxidation following oxidative stress, methionine oxidation is also a post-translational modification that takes place on specific residue. Acts as a regulator of actin assembly by reducing methionine (R)-sulfoxide mediated by MICALs (MICAL1, MICAL2 or MICAL3) on actin, thereby promoting filament repolymerization. Plays a role in innate immunity by reducing oxidized actin, leading to actin repolymerization in macrophages.</text>
</comment>
<reference evidence="22" key="3">
    <citation type="submission" date="2025-09" db="UniProtKB">
        <authorList>
            <consortium name="Ensembl"/>
        </authorList>
    </citation>
    <scope>IDENTIFICATION</scope>
</reference>
<evidence type="ECO:0000256" key="15">
    <source>
        <dbReference type="ARBA" id="ARBA00023242"/>
    </source>
</evidence>
<dbReference type="Bgee" id="ENSPTRG00000051475">
    <property type="expression patterns" value="Expressed in cerebellar cortex and 3 other cell types or tissues"/>
</dbReference>
<proteinExistence type="inferred from homology"/>
<evidence type="ECO:0000256" key="18">
    <source>
        <dbReference type="ARBA" id="ARBA00046083"/>
    </source>
</evidence>
<feature type="domain" description="MsrB" evidence="21">
    <location>
        <begin position="1"/>
        <end position="108"/>
    </location>
</feature>
<comment type="catalytic activity">
    <reaction evidence="19">
        <text>L-methionyl-[protein] + [thioredoxin]-disulfide + H2O = L-methionyl-(R)-S-oxide-[protein] + [thioredoxin]-dithiol</text>
        <dbReference type="Rhea" id="RHEA:24164"/>
        <dbReference type="Rhea" id="RHEA-COMP:10698"/>
        <dbReference type="Rhea" id="RHEA-COMP:10700"/>
        <dbReference type="Rhea" id="RHEA-COMP:12313"/>
        <dbReference type="Rhea" id="RHEA-COMP:12314"/>
        <dbReference type="ChEBI" id="CHEBI:15377"/>
        <dbReference type="ChEBI" id="CHEBI:16044"/>
        <dbReference type="ChEBI" id="CHEBI:29950"/>
        <dbReference type="ChEBI" id="CHEBI:45764"/>
        <dbReference type="ChEBI" id="CHEBI:50058"/>
        <dbReference type="EC" id="1.8.4.12"/>
    </reaction>
</comment>
<reference evidence="22" key="2">
    <citation type="submission" date="2025-08" db="UniProtKB">
        <authorList>
            <consortium name="Ensembl"/>
        </authorList>
    </citation>
    <scope>IDENTIFICATION</scope>
</reference>
<dbReference type="GO" id="GO:0033743">
    <property type="term" value="F:peptide-methionine (R)-S-oxide reductase activity"/>
    <property type="evidence" value="ECO:0000318"/>
    <property type="project" value="GO_Central"/>
</dbReference>
<evidence type="ECO:0000313" key="22">
    <source>
        <dbReference type="Ensembl" id="ENSPTRP00000070022.1"/>
    </source>
</evidence>
<keyword evidence="10" id="KW-0862">Zinc</keyword>
<dbReference type="GO" id="GO:0005634">
    <property type="term" value="C:nucleus"/>
    <property type="evidence" value="ECO:0000318"/>
    <property type="project" value="GO_Central"/>
</dbReference>
<evidence type="ECO:0000256" key="11">
    <source>
        <dbReference type="ARBA" id="ARBA00022859"/>
    </source>
</evidence>
<dbReference type="InterPro" id="IPR002579">
    <property type="entry name" value="Met_Sox_Rdtase_MsrB_dom"/>
</dbReference>
<dbReference type="Pfam" id="PF01641">
    <property type="entry name" value="SelR"/>
    <property type="match status" value="1"/>
</dbReference>
<dbReference type="Ensembl" id="ENSPTRT00000095545.1">
    <property type="protein sequence ID" value="ENSPTRP00000070022.1"/>
    <property type="gene ID" value="ENSPTRG00000051475.1"/>
</dbReference>
<evidence type="ECO:0000256" key="13">
    <source>
        <dbReference type="ARBA" id="ARBA00023002"/>
    </source>
</evidence>
<evidence type="ECO:0000256" key="4">
    <source>
        <dbReference type="ARBA" id="ARBA00007174"/>
    </source>
</evidence>
<dbReference type="GO" id="GO:0005856">
    <property type="term" value="C:cytoskeleton"/>
    <property type="evidence" value="ECO:0007669"/>
    <property type="project" value="UniProtKB-SubCell"/>
</dbReference>
<evidence type="ECO:0000256" key="2">
    <source>
        <dbReference type="ARBA" id="ARBA00004123"/>
    </source>
</evidence>
<evidence type="ECO:0000256" key="6">
    <source>
        <dbReference type="ARBA" id="ARBA00012499"/>
    </source>
</evidence>
<evidence type="ECO:0000256" key="20">
    <source>
        <dbReference type="ARBA" id="ARBA00049261"/>
    </source>
</evidence>
<dbReference type="PROSITE" id="PS51790">
    <property type="entry name" value="MSRB"/>
    <property type="match status" value="1"/>
</dbReference>
<evidence type="ECO:0000256" key="17">
    <source>
        <dbReference type="ARBA" id="ARBA00042752"/>
    </source>
</evidence>
<dbReference type="InterPro" id="IPR052150">
    <property type="entry name" value="MsrB_Met_sulfoxide_reductase"/>
</dbReference>
<sequence>MSFCSFFGGKVFQNHFEPGVYMCANCGYELFPSHSKYTYSFPWPVFTKTIRSDSVAKRPEHNHPEVLKVSCGKCGNTLSHKFLNDGPKLRSSLKFVPKGKETSASQAH</sequence>
<evidence type="ECO:0000256" key="14">
    <source>
        <dbReference type="ARBA" id="ARBA00023212"/>
    </source>
</evidence>
<evidence type="ECO:0000256" key="5">
    <source>
        <dbReference type="ARBA" id="ARBA00012498"/>
    </source>
</evidence>
<dbReference type="EC" id="1.8.4.14" evidence="5"/>
<dbReference type="OMA" id="SASKFEH"/>
<keyword evidence="9" id="KW-0479">Metal-binding</keyword>
<keyword evidence="11" id="KW-0391">Immunity</keyword>
<keyword evidence="23" id="KW-1185">Reference proteome</keyword>
<dbReference type="EMBL" id="AACZ04019706">
    <property type="status" value="NOT_ANNOTATED_CDS"/>
    <property type="molecule type" value="Genomic_DNA"/>
</dbReference>
<evidence type="ECO:0000313" key="23">
    <source>
        <dbReference type="Proteomes" id="UP000002277"/>
    </source>
</evidence>
<dbReference type="InParanoid" id="A0A2I3RZA4"/>
<keyword evidence="13" id="KW-0560">Oxidoreductase</keyword>
<evidence type="ECO:0000256" key="7">
    <source>
        <dbReference type="ARBA" id="ARBA00022490"/>
    </source>
</evidence>
<dbReference type="GO" id="GO:0033745">
    <property type="term" value="F:L-methionine-(R)-S-oxide reductase activity"/>
    <property type="evidence" value="ECO:0007669"/>
    <property type="project" value="UniProtKB-EC"/>
</dbReference>
<dbReference type="EC" id="1.8.4.12" evidence="6"/>
<evidence type="ECO:0000256" key="8">
    <source>
        <dbReference type="ARBA" id="ARBA00022588"/>
    </source>
</evidence>
<dbReference type="AlphaFoldDB" id="A0A2I3RZA4"/>
<keyword evidence="12" id="KW-0712">Selenocysteine</keyword>
<dbReference type="GO" id="GO:0045087">
    <property type="term" value="P:innate immune response"/>
    <property type="evidence" value="ECO:0007669"/>
    <property type="project" value="UniProtKB-KW"/>
</dbReference>
<comment type="cofactor">
    <cofactor evidence="1">
        <name>Zn(2+)</name>
        <dbReference type="ChEBI" id="CHEBI:29105"/>
    </cofactor>
</comment>
<dbReference type="PANTHER" id="PTHR46755">
    <property type="entry name" value="METHIONINE-R-SULFOXIDE REDUCTASE B1"/>
    <property type="match status" value="1"/>
</dbReference>
<dbReference type="Gene3D" id="2.170.150.20">
    <property type="entry name" value="Peptide methionine sulfoxide reductase"/>
    <property type="match status" value="1"/>
</dbReference>
<evidence type="ECO:0000256" key="16">
    <source>
        <dbReference type="ARBA" id="ARBA00040935"/>
    </source>
</evidence>
<dbReference type="GO" id="GO:0046872">
    <property type="term" value="F:metal ion binding"/>
    <property type="evidence" value="ECO:0007669"/>
    <property type="project" value="UniProtKB-KW"/>
</dbReference>
<keyword evidence="14" id="KW-0206">Cytoskeleton</keyword>
<evidence type="ECO:0000256" key="3">
    <source>
        <dbReference type="ARBA" id="ARBA00004245"/>
    </source>
</evidence>
<dbReference type="InterPro" id="IPR011057">
    <property type="entry name" value="Mss4-like_sf"/>
</dbReference>
<keyword evidence="7" id="KW-0963">Cytoplasm</keyword>
<comment type="catalytic activity">
    <reaction evidence="20">
        <text>[thioredoxin]-disulfide + L-methionine + H2O = L-methionine (R)-S-oxide + [thioredoxin]-dithiol</text>
        <dbReference type="Rhea" id="RHEA:21260"/>
        <dbReference type="Rhea" id="RHEA-COMP:10698"/>
        <dbReference type="Rhea" id="RHEA-COMP:10700"/>
        <dbReference type="ChEBI" id="CHEBI:15377"/>
        <dbReference type="ChEBI" id="CHEBI:29950"/>
        <dbReference type="ChEBI" id="CHEBI:50058"/>
        <dbReference type="ChEBI" id="CHEBI:57844"/>
        <dbReference type="ChEBI" id="CHEBI:58773"/>
        <dbReference type="EC" id="1.8.4.14"/>
    </reaction>
</comment>
<dbReference type="PANTHER" id="PTHR46755:SF5">
    <property type="entry name" value="METHIONINE-R-SULFOXIDE REDUCTASE B1"/>
    <property type="match status" value="1"/>
</dbReference>